<gene>
    <name evidence="2" type="primary">NDRG1</name>
</gene>
<dbReference type="AlphaFoldDB" id="A0A6Q8PF28"/>
<dbReference type="Ensembl" id="ENST00000674925.1">
    <property type="protein sequence ID" value="ENSP00000501624.1"/>
    <property type="gene ID" value="ENSG00000104419.17"/>
</dbReference>
<dbReference type="Gene3D" id="3.40.50.1820">
    <property type="entry name" value="alpha/beta hydrolase"/>
    <property type="match status" value="1"/>
</dbReference>
<evidence type="ECO:0007829" key="5">
    <source>
        <dbReference type="ProteomicsDB" id="A0A6Q8PF28"/>
    </source>
</evidence>
<dbReference type="PANTHER" id="PTHR11034">
    <property type="entry name" value="N-MYC DOWNSTREAM REGULATED"/>
    <property type="match status" value="1"/>
</dbReference>
<evidence type="ECO:0000313" key="3">
    <source>
        <dbReference type="Proteomes" id="UP000005640"/>
    </source>
</evidence>
<dbReference type="EMBL" id="KC877366">
    <property type="status" value="NOT_ANNOTATED_CDS"/>
    <property type="molecule type" value="Genomic_DNA"/>
</dbReference>
<dbReference type="EMBL" id="KC877364">
    <property type="status" value="NOT_ANNOTATED_CDS"/>
    <property type="molecule type" value="Genomic_DNA"/>
</dbReference>
<evidence type="ECO:0000313" key="2">
    <source>
        <dbReference type="Ensembl" id="ENSP00000501624.1"/>
    </source>
</evidence>
<reference evidence="2 3" key="3">
    <citation type="journal article" date="2006" name="Nature">
        <title>DNA sequence and analysis of human chromosome 8.</title>
        <authorList>
            <person name="Nusbaum C."/>
            <person name="Mikkelsen T.S."/>
            <person name="Zody M.C."/>
            <person name="Asakawa S."/>
            <person name="Taudien S."/>
            <person name="Garber M."/>
            <person name="Kodira C.D."/>
            <person name="Schueler M.G."/>
            <person name="Shimizu A."/>
            <person name="Whittaker C.A."/>
            <person name="Chang J.L."/>
            <person name="Cuomo C.A."/>
            <person name="Dewar K."/>
            <person name="FitzGerald M.G."/>
            <person name="Yang X."/>
            <person name="Allen N.R."/>
            <person name="Anderson S."/>
            <person name="Asakawa T."/>
            <person name="Blechschmidt K."/>
            <person name="Bloom T."/>
            <person name="Borowsky M.L."/>
            <person name="Butler J."/>
            <person name="Cook A."/>
            <person name="Corum B."/>
            <person name="DeArellano K."/>
            <person name="DeCaprio D."/>
            <person name="Dooley K.T."/>
            <person name="Dorris L.III."/>
            <person name="Engels R."/>
            <person name="Glockner G."/>
            <person name="Hafez N."/>
            <person name="Hagopian D.S."/>
            <person name="Hall J.L."/>
            <person name="Ishikawa S.K."/>
            <person name="Jaffe D.B."/>
            <person name="Kamat A."/>
            <person name="Kudoh J."/>
            <person name="Lehmann R."/>
            <person name="Lokitsang T."/>
            <person name="Macdonald P."/>
            <person name="Major J.E."/>
            <person name="Matthews C.D."/>
            <person name="Mauceli E."/>
            <person name="Menzel U."/>
            <person name="Mihalev A.H."/>
            <person name="Minoshima S."/>
            <person name="Murayama Y."/>
            <person name="Naylor J.W."/>
            <person name="Nicol R."/>
            <person name="Nguyen C."/>
            <person name="O'Leary S.B."/>
            <person name="O'Neill K."/>
            <person name="Parker S.C."/>
            <person name="Polley A."/>
            <person name="Raymond C.K."/>
            <person name="Reichwald K."/>
            <person name="Rodriguez J."/>
            <person name="Sasaki T."/>
            <person name="Schilhabel M."/>
            <person name="Siddiqui R."/>
            <person name="Smith C.L."/>
            <person name="Sneddon T.P."/>
            <person name="Talamas J.A."/>
            <person name="Tenzin P."/>
            <person name="Topham K."/>
            <person name="Venkataraman V."/>
            <person name="Wen G."/>
            <person name="Yamazaki S."/>
            <person name="Young S.K."/>
            <person name="Zeng Q."/>
            <person name="Zimmer A.R."/>
            <person name="Rosenthal A."/>
            <person name="Birren B.W."/>
            <person name="Platzer M."/>
            <person name="Shimizu N."/>
            <person name="Lander E.S."/>
        </authorList>
    </citation>
    <scope>NUCLEOTIDE SEQUENCE [LARGE SCALE GENOMIC DNA]</scope>
</reference>
<dbReference type="EMBL" id="KC877357">
    <property type="status" value="NOT_ANNOTATED_CDS"/>
    <property type="molecule type" value="Genomic_DNA"/>
</dbReference>
<accession>A0A6Q8PF28</accession>
<dbReference type="EMBL" id="KC877360">
    <property type="status" value="NOT_ANNOTATED_CDS"/>
    <property type="molecule type" value="Genomic_DNA"/>
</dbReference>
<protein>
    <submittedName>
        <fullName evidence="2">N-myc downstream regulated 1</fullName>
    </submittedName>
</protein>
<dbReference type="Pfam" id="PF03096">
    <property type="entry name" value="Ndr"/>
    <property type="match status" value="1"/>
</dbReference>
<feature type="non-terminal residue" evidence="2">
    <location>
        <position position="1"/>
    </location>
</feature>
<comment type="similarity">
    <text evidence="1">Belongs to the NDRG family.</text>
</comment>
<organism evidence="2 3">
    <name type="scientific">Homo sapiens</name>
    <name type="common">Human</name>
    <dbReference type="NCBI Taxonomy" id="9606"/>
    <lineage>
        <taxon>Eukaryota</taxon>
        <taxon>Metazoa</taxon>
        <taxon>Chordata</taxon>
        <taxon>Craniata</taxon>
        <taxon>Vertebrata</taxon>
        <taxon>Euteleostomi</taxon>
        <taxon>Mammalia</taxon>
        <taxon>Eutheria</taxon>
        <taxon>Euarchontoglires</taxon>
        <taxon>Primates</taxon>
        <taxon>Haplorrhini</taxon>
        <taxon>Catarrhini</taxon>
        <taxon>Hominidae</taxon>
        <taxon>Homo</taxon>
    </lineage>
</organism>
<reference evidence="2" key="4">
    <citation type="submission" date="2025-08" db="UniProtKB">
        <authorList>
            <consortium name="Ensembl"/>
        </authorList>
    </citation>
    <scope>IDENTIFICATION</scope>
</reference>
<dbReference type="HGNC" id="HGNC:7679">
    <property type="gene designation" value="NDRG1"/>
</dbReference>
<dbReference type="OrthoDB" id="741027at2759"/>
<keyword evidence="4 5" id="KW-1267">Proteomics identification</keyword>
<reference evidence="2 3" key="1">
    <citation type="journal article" date="2001" name="Nature">
        <title>Initial sequencing and analysis of the human genome.</title>
        <authorList>
            <consortium name="International Human Genome Sequencing Consortium"/>
            <person name="Lander E.S."/>
            <person name="Linton L.M."/>
            <person name="Birren B."/>
            <person name="Nusbaum C."/>
            <person name="Zody M.C."/>
            <person name="Baldwin J."/>
            <person name="Devon K."/>
            <person name="Dewar K."/>
            <person name="Doyle M."/>
            <person name="FitzHugh W."/>
            <person name="Funke R."/>
            <person name="Gage D."/>
            <person name="Harris K."/>
            <person name="Heaford A."/>
            <person name="Howland J."/>
            <person name="Kann L."/>
            <person name="Lehoczky J."/>
            <person name="LeVine R."/>
            <person name="McEwan P."/>
            <person name="McKernan K."/>
            <person name="Meldrim J."/>
            <person name="Mesirov J.P."/>
            <person name="Miranda C."/>
            <person name="Morris W."/>
            <person name="Naylor J."/>
            <person name="Raymond C."/>
            <person name="Rosetti M."/>
            <person name="Santos R."/>
            <person name="Sheridan A."/>
            <person name="Sougnez C."/>
            <person name="Stange-Thomann N."/>
            <person name="Stojanovic N."/>
            <person name="Subramanian A."/>
            <person name="Wyman D."/>
            <person name="Rogers J."/>
            <person name="Sulston J."/>
            <person name="Ainscough R."/>
            <person name="Beck S."/>
            <person name="Bentley D."/>
            <person name="Burton J."/>
            <person name="Clee C."/>
            <person name="Carter N."/>
            <person name="Coulson A."/>
            <person name="Deadman R."/>
            <person name="Deloukas P."/>
            <person name="Dunham A."/>
            <person name="Dunham I."/>
            <person name="Durbin R."/>
            <person name="French L."/>
            <person name="Grafham D."/>
            <person name="Gregory S."/>
            <person name="Hubbard T."/>
            <person name="Humphray S."/>
            <person name="Hunt A."/>
            <person name="Jones M."/>
            <person name="Lloyd C."/>
            <person name="McMurray A."/>
            <person name="Matthews L."/>
            <person name="Mercer S."/>
            <person name="Milne S."/>
            <person name="Mullikin J.C."/>
            <person name="Mungall A."/>
            <person name="Plumb R."/>
            <person name="Ross M."/>
            <person name="Shownkeen R."/>
            <person name="Sims S."/>
            <person name="Waterston R.H."/>
            <person name="Wilson R.K."/>
            <person name="Hillier L.W."/>
            <person name="McPherson J.D."/>
            <person name="Marra M.A."/>
            <person name="Mardis E.R."/>
            <person name="Fulton L.A."/>
            <person name="Chinwalla A.T."/>
            <person name="Pepin K.H."/>
            <person name="Gish W.R."/>
            <person name="Chissoe S.L."/>
            <person name="Wendl M.C."/>
            <person name="Delehaunty K.D."/>
            <person name="Miner T.L."/>
            <person name="Delehaunty A."/>
            <person name="Kramer J.B."/>
            <person name="Cook L.L."/>
            <person name="Fulton R.S."/>
            <person name="Johnson D.L."/>
            <person name="Minx P.J."/>
            <person name="Clifton S.W."/>
            <person name="Hawkins T."/>
            <person name="Branscomb E."/>
            <person name="Predki P."/>
            <person name="Richardson P."/>
            <person name="Wenning S."/>
            <person name="Slezak T."/>
            <person name="Doggett N."/>
            <person name="Cheng J.F."/>
            <person name="Olsen A."/>
            <person name="Lucas S."/>
            <person name="Elkin C."/>
            <person name="Uberbacher E."/>
            <person name="Frazier M."/>
            <person name="Gibbs R.A."/>
            <person name="Muzny D.M."/>
            <person name="Scherer S.E."/>
            <person name="Bouck J.B."/>
            <person name="Sodergren E.J."/>
            <person name="Worley K.C."/>
            <person name="Rives C.M."/>
            <person name="Gorrell J.H."/>
            <person name="Metzker M.L."/>
            <person name="Naylor S.L."/>
            <person name="Kucherlapati R.S."/>
            <person name="Nelson D.L."/>
            <person name="Weinstock G.M."/>
            <person name="Sakaki Y."/>
            <person name="Fujiyama A."/>
            <person name="Hattori M."/>
            <person name="Yada T."/>
            <person name="Toyoda A."/>
            <person name="Itoh T."/>
            <person name="Kawagoe C."/>
            <person name="Watanabe H."/>
            <person name="Totoki Y."/>
            <person name="Taylor T."/>
            <person name="Weissenbach J."/>
            <person name="Heilig R."/>
            <person name="Saurin W."/>
            <person name="Artiguenave F."/>
            <person name="Brottier P."/>
            <person name="Bruls T."/>
            <person name="Pelletier E."/>
            <person name="Robert C."/>
            <person name="Wincker P."/>
            <person name="Smith D.R."/>
            <person name="Doucette-Stamm L."/>
            <person name="Rubenfield M."/>
            <person name="Weinstock K."/>
            <person name="Lee H.M."/>
            <person name="Dubois J."/>
            <person name="Rosenthal A."/>
            <person name="Platzer M."/>
            <person name="Nyakatura G."/>
            <person name="Taudien S."/>
            <person name="Rump A."/>
            <person name="Yang H."/>
            <person name="Yu J."/>
            <person name="Wang J."/>
            <person name="Huang G."/>
            <person name="Gu J."/>
            <person name="Hood L."/>
            <person name="Rowen L."/>
            <person name="Madan A."/>
            <person name="Qin S."/>
            <person name="Davis R.W."/>
            <person name="Federspiel N.A."/>
            <person name="Abola A.P."/>
            <person name="Proctor M.J."/>
            <person name="Myers R.M."/>
            <person name="Schmutz J."/>
            <person name="Dickson M."/>
            <person name="Grimwood J."/>
            <person name="Cox D.R."/>
            <person name="Olson M.V."/>
            <person name="Kaul R."/>
            <person name="Raymond C."/>
            <person name="Shimizu N."/>
            <person name="Kawasaki K."/>
            <person name="Minoshima S."/>
            <person name="Evans G.A."/>
            <person name="Athanasiou M."/>
            <person name="Schultz R."/>
            <person name="Roe B.A."/>
            <person name="Chen F."/>
            <person name="Pan H."/>
            <person name="Ramser J."/>
            <person name="Lehrach H."/>
            <person name="Reinhardt R."/>
            <person name="McCombie W.R."/>
            <person name="de la Bastide M."/>
            <person name="Dedhia N."/>
            <person name="Blocker H."/>
            <person name="Hornischer K."/>
            <person name="Nordsiek G."/>
            <person name="Agarwala R."/>
            <person name="Aravind L."/>
            <person name="Bailey J.A."/>
            <person name="Bateman A."/>
            <person name="Batzoglou S."/>
            <person name="Birney E."/>
            <person name="Bork P."/>
            <person name="Brown D.G."/>
            <person name="Burge C.B."/>
            <person name="Cerutti L."/>
            <person name="Chen H.C."/>
            <person name="Church D."/>
            <person name="Clamp M."/>
            <person name="Copley R.R."/>
            <person name="Doerks T."/>
            <person name="Eddy S.R."/>
            <person name="Eichler E.E."/>
            <person name="Furey T.S."/>
            <person name="Galagan J."/>
            <person name="Gilbert J.G."/>
            <person name="Harmon C."/>
            <person name="Hayashizaki Y."/>
            <person name="Haussler D."/>
            <person name="Hermjakob H."/>
            <person name="Hokamp K."/>
            <person name="Jang W."/>
            <person name="Johnson L.S."/>
            <person name="Jones T.A."/>
            <person name="Kasif S."/>
            <person name="Kaspryzk A."/>
            <person name="Kennedy S."/>
            <person name="Kent W.J."/>
            <person name="Kitts P."/>
            <person name="Koonin E.V."/>
            <person name="Korf I."/>
            <person name="Kulp D."/>
            <person name="Lancet D."/>
            <person name="Lowe T.M."/>
            <person name="McLysaght A."/>
            <person name="Mikkelsen T."/>
            <person name="Moran J.V."/>
            <person name="Mulder N."/>
            <person name="Pollara V.J."/>
            <person name="Ponting C.P."/>
            <person name="Schuler G."/>
            <person name="Schultz J."/>
            <person name="Slater G."/>
            <person name="Smit A.F."/>
            <person name="Stupka E."/>
            <person name="Szustakowski J."/>
            <person name="Thierry-Mieg D."/>
            <person name="Thierry-Mieg J."/>
            <person name="Wagner L."/>
            <person name="Wallis J."/>
            <person name="Wheeler R."/>
            <person name="Williams A."/>
            <person name="Wolf Y.I."/>
            <person name="Wolfe K.H."/>
            <person name="Yang S.P."/>
            <person name="Yeh R.F."/>
            <person name="Collins F."/>
            <person name="Guyer M.S."/>
            <person name="Peterson J."/>
            <person name="Felsenfeld A."/>
            <person name="Wetterstrand K.A."/>
            <person name="Patrinos A."/>
            <person name="Morgan M.J."/>
            <person name="de Jong P."/>
            <person name="Catanese J.J."/>
            <person name="Osoegawa K."/>
            <person name="Shizuya H."/>
            <person name="Choi S."/>
            <person name="Chen Y.J."/>
        </authorList>
    </citation>
    <scope>NUCLEOTIDE SEQUENCE [LARGE SCALE GENOMIC DNA]</scope>
</reference>
<dbReference type="InterPro" id="IPR004142">
    <property type="entry name" value="NDRG"/>
</dbReference>
<sequence>LNNPEMVEGLVLINVNPCAEGWMDWAASKVRWGPVRPAGSLQEEGQISGWTQALPDMVVSHLFGK</sequence>
<name>A0A6Q8PF28_HUMAN</name>
<dbReference type="OpenTargets" id="ENSG00000104419"/>
<keyword evidence="3" id="KW-1185">Reference proteome</keyword>
<dbReference type="EMBL" id="KC877358">
    <property type="status" value="NOT_ANNOTATED_CDS"/>
    <property type="molecule type" value="Genomic_DNA"/>
</dbReference>
<feature type="non-terminal residue" evidence="2">
    <location>
        <position position="65"/>
    </location>
</feature>
<reference evidence="2" key="5">
    <citation type="submission" date="2025-09" db="UniProtKB">
        <authorList>
            <consortium name="Ensembl"/>
        </authorList>
    </citation>
    <scope>IDENTIFICATION</scope>
</reference>
<proteinExistence type="evidence at protein level"/>
<dbReference type="EMBL" id="AF192304">
    <property type="status" value="NOT_ANNOTATED_CDS"/>
    <property type="molecule type" value="Genomic_DNA"/>
</dbReference>
<reference evidence="2 3" key="2">
    <citation type="journal article" date="2004" name="Nature">
        <title>Finishing the euchromatic sequence of the human genome.</title>
        <authorList>
            <consortium name="International Human Genome Sequencing Consortium"/>
        </authorList>
    </citation>
    <scope>NUCLEOTIDE SEQUENCE [LARGE SCALE GENOMIC DNA]</scope>
</reference>
<dbReference type="GeneTree" id="ENSGT00950000182872"/>
<evidence type="ECO:0007829" key="4">
    <source>
        <dbReference type="PeptideAtlas" id="A0A6Q8PF28"/>
    </source>
</evidence>
<evidence type="ECO:0000256" key="1">
    <source>
        <dbReference type="ARBA" id="ARBA00005598"/>
    </source>
</evidence>
<dbReference type="Proteomes" id="UP000005640">
    <property type="component" value="Chromosome 8"/>
</dbReference>
<dbReference type="ExpressionAtlas" id="A0A6Q8PF28">
    <property type="expression patterns" value="baseline and differential"/>
</dbReference>
<dbReference type="MassIVE" id="A0A6Q8PF28"/>
<dbReference type="InterPro" id="IPR029058">
    <property type="entry name" value="AB_hydrolase_fold"/>
</dbReference>
<dbReference type="Bgee" id="ENSG00000104419">
    <property type="expression patterns" value="Expressed in olfactory bulb and 205 other cell types or tissues"/>
</dbReference>